<feature type="domain" description="DUF6598" evidence="1">
    <location>
        <begin position="20"/>
        <end position="122"/>
    </location>
</feature>
<dbReference type="Pfam" id="PF20241">
    <property type="entry name" value="DUF6598"/>
    <property type="match status" value="1"/>
</dbReference>
<name>A0A453E933_AEGTS</name>
<evidence type="ECO:0000259" key="1">
    <source>
        <dbReference type="Pfam" id="PF20241"/>
    </source>
</evidence>
<protein>
    <recommendedName>
        <fullName evidence="1">DUF6598 domain-containing protein</fullName>
    </recommendedName>
</protein>
<reference evidence="3" key="1">
    <citation type="journal article" date="2014" name="Science">
        <title>Ancient hybridizations among the ancestral genomes of bread wheat.</title>
        <authorList>
            <consortium name="International Wheat Genome Sequencing Consortium,"/>
            <person name="Marcussen T."/>
            <person name="Sandve S.R."/>
            <person name="Heier L."/>
            <person name="Spannagl M."/>
            <person name="Pfeifer M."/>
            <person name="Jakobsen K.S."/>
            <person name="Wulff B.B."/>
            <person name="Steuernagel B."/>
            <person name="Mayer K.F."/>
            <person name="Olsen O.A."/>
        </authorList>
    </citation>
    <scope>NUCLEOTIDE SEQUENCE [LARGE SCALE GENOMIC DNA]</scope>
    <source>
        <strain evidence="3">cv. AL8/78</strain>
    </source>
</reference>
<evidence type="ECO:0000313" key="3">
    <source>
        <dbReference type="Proteomes" id="UP000015105"/>
    </source>
</evidence>
<dbReference type="PANTHER" id="PTHR33065">
    <property type="entry name" value="OS07G0486400 PROTEIN"/>
    <property type="match status" value="1"/>
</dbReference>
<accession>A0A453E933</accession>
<reference evidence="2" key="4">
    <citation type="submission" date="2019-03" db="UniProtKB">
        <authorList>
            <consortium name="EnsemblPlants"/>
        </authorList>
    </citation>
    <scope>IDENTIFICATION</scope>
</reference>
<keyword evidence="3" id="KW-1185">Reference proteome</keyword>
<reference evidence="3" key="2">
    <citation type="journal article" date="2017" name="Nat. Plants">
        <title>The Aegilops tauschii genome reveals multiple impacts of transposons.</title>
        <authorList>
            <person name="Zhao G."/>
            <person name="Zou C."/>
            <person name="Li K."/>
            <person name="Wang K."/>
            <person name="Li T."/>
            <person name="Gao L."/>
            <person name="Zhang X."/>
            <person name="Wang H."/>
            <person name="Yang Z."/>
            <person name="Liu X."/>
            <person name="Jiang W."/>
            <person name="Mao L."/>
            <person name="Kong X."/>
            <person name="Jiao Y."/>
            <person name="Jia J."/>
        </authorList>
    </citation>
    <scope>NUCLEOTIDE SEQUENCE [LARGE SCALE GENOMIC DNA]</scope>
    <source>
        <strain evidence="3">cv. AL8/78</strain>
    </source>
</reference>
<reference evidence="2" key="5">
    <citation type="journal article" date="2021" name="G3 (Bethesda)">
        <title>Aegilops tauschii genome assembly Aet v5.0 features greater sequence contiguity and improved annotation.</title>
        <authorList>
            <person name="Wang L."/>
            <person name="Zhu T."/>
            <person name="Rodriguez J.C."/>
            <person name="Deal K.R."/>
            <person name="Dubcovsky J."/>
            <person name="McGuire P.E."/>
            <person name="Lux T."/>
            <person name="Spannagl M."/>
            <person name="Mayer K.F.X."/>
            <person name="Baldrich P."/>
            <person name="Meyers B.C."/>
            <person name="Huo N."/>
            <person name="Gu Y.Q."/>
            <person name="Zhou H."/>
            <person name="Devos K.M."/>
            <person name="Bennetzen J.L."/>
            <person name="Unver T."/>
            <person name="Budak H."/>
            <person name="Gulick P.J."/>
            <person name="Galiba G."/>
            <person name="Kalapos B."/>
            <person name="Nelson D.R."/>
            <person name="Li P."/>
            <person name="You F.M."/>
            <person name="Luo M.C."/>
            <person name="Dvorak J."/>
        </authorList>
    </citation>
    <scope>NUCLEOTIDE SEQUENCE [LARGE SCALE GENOMIC DNA]</scope>
    <source>
        <strain evidence="2">cv. AL8/78</strain>
    </source>
</reference>
<dbReference type="AlphaFoldDB" id="A0A453E933"/>
<reference evidence="2" key="3">
    <citation type="journal article" date="2017" name="Nature">
        <title>Genome sequence of the progenitor of the wheat D genome Aegilops tauschii.</title>
        <authorList>
            <person name="Luo M.C."/>
            <person name="Gu Y.Q."/>
            <person name="Puiu D."/>
            <person name="Wang H."/>
            <person name="Twardziok S.O."/>
            <person name="Deal K.R."/>
            <person name="Huo N."/>
            <person name="Zhu T."/>
            <person name="Wang L."/>
            <person name="Wang Y."/>
            <person name="McGuire P.E."/>
            <person name="Liu S."/>
            <person name="Long H."/>
            <person name="Ramasamy R.K."/>
            <person name="Rodriguez J.C."/>
            <person name="Van S.L."/>
            <person name="Yuan L."/>
            <person name="Wang Z."/>
            <person name="Xia Z."/>
            <person name="Xiao L."/>
            <person name="Anderson O.D."/>
            <person name="Ouyang S."/>
            <person name="Liang Y."/>
            <person name="Zimin A.V."/>
            <person name="Pertea G."/>
            <person name="Qi P."/>
            <person name="Bennetzen J.L."/>
            <person name="Dai X."/>
            <person name="Dawson M.W."/>
            <person name="Muller H.G."/>
            <person name="Kugler K."/>
            <person name="Rivarola-Duarte L."/>
            <person name="Spannagl M."/>
            <person name="Mayer K.F.X."/>
            <person name="Lu F.H."/>
            <person name="Bevan M.W."/>
            <person name="Leroy P."/>
            <person name="Li P."/>
            <person name="You F.M."/>
            <person name="Sun Q."/>
            <person name="Liu Z."/>
            <person name="Lyons E."/>
            <person name="Wicker T."/>
            <person name="Salzberg S.L."/>
            <person name="Devos K.M."/>
            <person name="Dvorak J."/>
        </authorList>
    </citation>
    <scope>NUCLEOTIDE SEQUENCE [LARGE SCALE GENOMIC DNA]</scope>
    <source>
        <strain evidence="2">cv. AL8/78</strain>
    </source>
</reference>
<dbReference type="InterPro" id="IPR046533">
    <property type="entry name" value="DUF6598"/>
</dbReference>
<dbReference type="Gramene" id="AET3Gv20262200.2">
    <property type="protein sequence ID" value="AET3Gv20262200.2"/>
    <property type="gene ID" value="AET3Gv20262200"/>
</dbReference>
<dbReference type="Proteomes" id="UP000015105">
    <property type="component" value="Chromosome 3D"/>
</dbReference>
<dbReference type="PANTHER" id="PTHR33065:SF111">
    <property type="entry name" value="DUF6598 DOMAIN-CONTAINING PROTEIN"/>
    <property type="match status" value="1"/>
</dbReference>
<organism evidence="2 3">
    <name type="scientific">Aegilops tauschii subsp. strangulata</name>
    <name type="common">Goatgrass</name>
    <dbReference type="NCBI Taxonomy" id="200361"/>
    <lineage>
        <taxon>Eukaryota</taxon>
        <taxon>Viridiplantae</taxon>
        <taxon>Streptophyta</taxon>
        <taxon>Embryophyta</taxon>
        <taxon>Tracheophyta</taxon>
        <taxon>Spermatophyta</taxon>
        <taxon>Magnoliopsida</taxon>
        <taxon>Liliopsida</taxon>
        <taxon>Poales</taxon>
        <taxon>Poaceae</taxon>
        <taxon>BOP clade</taxon>
        <taxon>Pooideae</taxon>
        <taxon>Triticodae</taxon>
        <taxon>Triticeae</taxon>
        <taxon>Triticinae</taxon>
        <taxon>Aegilops</taxon>
    </lineage>
</organism>
<dbReference type="EnsemblPlants" id="AET3Gv20262200.2">
    <property type="protein sequence ID" value="AET3Gv20262200.2"/>
    <property type="gene ID" value="AET3Gv20262200"/>
</dbReference>
<evidence type="ECO:0000313" key="2">
    <source>
        <dbReference type="EnsemblPlants" id="AET3Gv20262200.2"/>
    </source>
</evidence>
<sequence>MHYTDKPPASELSVCSYMHTLNVFSVKLAGTDDSLRWPLHVFGIVAARDYLDHNRNIIFLRDRDNCQIIHQKDPYLELTGPTRGVVVVDPTEFEVKLKVKGSTESEDRDLSFLITRGGHNKCEIHRWDMARWFPRCIYRKYRQHTSHEGHPAWFSRW</sequence>
<proteinExistence type="predicted"/>